<accession>A0AB39JEY3</accession>
<proteinExistence type="predicted"/>
<organism evidence="1">
    <name type="scientific">Florenciella sp. virus SA2</name>
    <dbReference type="NCBI Taxonomy" id="3240092"/>
    <lineage>
        <taxon>Viruses</taxon>
    </lineage>
</organism>
<reference evidence="1" key="1">
    <citation type="submission" date="2024-03" db="EMBL/GenBank/DDBJ databases">
        <title>Eukaryotic viruses encode the ribosomal protein eL40.</title>
        <authorList>
            <person name="Thomy J."/>
            <person name="Schvarcz C.R."/>
            <person name="McBeain K.A."/>
            <person name="Edwards K.F."/>
            <person name="Steward G.F."/>
        </authorList>
    </citation>
    <scope>NUCLEOTIDE SEQUENCE</scope>
    <source>
        <strain evidence="1">FloV-SA2</strain>
    </source>
</reference>
<dbReference type="EMBL" id="PP542043">
    <property type="protein sequence ID" value="XDO01983.1"/>
    <property type="molecule type" value="Genomic_DNA"/>
</dbReference>
<sequence length="357" mass="42946">MTDLFSSNKKSKMIYNELNDLLKESDKIRTNIPYTIDSLDFNVKYTPSANNLFDVSIRNQINNYINYLTQLKFVYKNIFFTINIYTEKYINVLEYFKKIQLAIILCLTNNTDFDYKIDFTIDLFYTKLKKKWPKHLETIKSQHINSGFSKFNETMYICIYREEEWLKSLIQELLYSFSLELQHRNIDFTQIFSKIFNINATFLLHDSIIDFWSRIINIAFITYFTNNKNSYEQFTLNLEREKMFSILQANKLLSIYDTTYENILNIDEVPINKLYKEETNAFSYYVLTSILINDFDRTINWLDINKNNIFNLVKSEKDIVIFTYYIVNILKNKKILNHYKNPKCQKYISSAKMTTFK</sequence>
<gene>
    <name evidence="1" type="ORF">FloV-SA2_00164</name>
</gene>
<evidence type="ECO:0000313" key="1">
    <source>
        <dbReference type="EMBL" id="XDO01983.1"/>
    </source>
</evidence>
<protein>
    <submittedName>
        <fullName evidence="1">Uncharacterized protein</fullName>
    </submittedName>
</protein>
<name>A0AB39JEY3_9VIRU</name>